<dbReference type="InterPro" id="IPR011009">
    <property type="entry name" value="Kinase-like_dom_sf"/>
</dbReference>
<dbReference type="InterPro" id="IPR017441">
    <property type="entry name" value="Protein_kinase_ATP_BS"/>
</dbReference>
<feature type="binding site" evidence="5">
    <location>
        <position position="72"/>
    </location>
    <ligand>
        <name>ATP</name>
        <dbReference type="ChEBI" id="CHEBI:30616"/>
    </ligand>
</feature>
<evidence type="ECO:0000259" key="6">
    <source>
        <dbReference type="PROSITE" id="PS50011"/>
    </source>
</evidence>
<gene>
    <name evidence="7" type="ORF">C7S18_14450</name>
</gene>
<dbReference type="KEGG" id="xba:C7S18_14450"/>
<keyword evidence="3" id="KW-0418">Kinase</keyword>
<dbReference type="PANTHER" id="PTHR43289">
    <property type="entry name" value="MITOGEN-ACTIVATED PROTEIN KINASE KINASE KINASE 20-RELATED"/>
    <property type="match status" value="1"/>
</dbReference>
<sequence length="870" mass="94607">MTELHDDIVTGGAWHGSVGAEVGAGLGLHQRFAPGDRVGPFRLLSELGEGGTSVVFLADRDNGTFAQQVALKLWRDASSAHRAALTESNLLGRLNHPNIARIIDAGLLGDHGAWLAMAHVEGQCIDQAAKSLAADWRQRLAWLQQIANAVHHAHQQLIAHGDIKPSNVLIDRHGQPCLLDFGIGQFLHARDGSIGCTPGYASPEQLRGEPITAASDVYQLGRLSQMLLPASVPMPSAIRALLTALVSKAMATEPGERHDSAKTFEHELKRLRASKVPRSLQTSVWHHLALLWLRQSRPLIGGVLVLTLLGVLWWQSQLQHQQAAAQITRQQRAKDELARLNANLLVEALRSVGGDKEAFRNYVRDQQNTTLAESRLDPWVKYEILSGLANAHVETFDYPAARALIDDALRLRASIDPKPDLSVAYLRCLDAMAAALTGRINESRREANVSSALFTETAAQNPELAYRTQMCLGSTYVQIGDVATGDQYGRAASAFAATRYGKESREYVEALALNAEVARIRMEFDRAVTLNRYVSARMSRWYGPKARRAIEQFIRMQGTRAEAGEAAAAEQALAIVIADLAAAGQTDNYPYHAAHYYRAEALQMLGRYDEAATGFEVAVNLLIGHGMEAPTLHVVSDRAAASRLDQERGQAANTITALRAALQFIQQNETDPLIQAVMRAQLADALMDEGDAAAEVGPLLDAAEPVVASGFGPNSFHAALTTLQRVRWLVANGQTDAARIKLQLIDRATLNPTLPAHARLLIRLMAEDLALAAESDSPDALITSAEQMIAFANATFGADHPLTAAARLDAAMHLANAAPAWSLEQLDLARPVLARHHPASSRYRRLSDNLYLSLHQAPRIQQHAPKASLP</sequence>
<dbReference type="Proteomes" id="UP000241074">
    <property type="component" value="Chromosome"/>
</dbReference>
<evidence type="ECO:0000256" key="5">
    <source>
        <dbReference type="PROSITE-ProRule" id="PRU10141"/>
    </source>
</evidence>
<evidence type="ECO:0000256" key="3">
    <source>
        <dbReference type="ARBA" id="ARBA00022777"/>
    </source>
</evidence>
<reference evidence="7 8" key="1">
    <citation type="submission" date="2018-03" db="EMBL/GenBank/DDBJ databases">
        <title>Ahniella affigens gen. nov., sp. nov., a gammaproteobacterium isolated from sandy soil near a stream.</title>
        <authorList>
            <person name="Ko Y."/>
            <person name="Kim J.-H."/>
        </authorList>
    </citation>
    <scope>NUCLEOTIDE SEQUENCE [LARGE SCALE GENOMIC DNA]</scope>
    <source>
        <strain evidence="7 8">D13</strain>
    </source>
</reference>
<organism evidence="7 8">
    <name type="scientific">Ahniella affigens</name>
    <dbReference type="NCBI Taxonomy" id="2021234"/>
    <lineage>
        <taxon>Bacteria</taxon>
        <taxon>Pseudomonadati</taxon>
        <taxon>Pseudomonadota</taxon>
        <taxon>Gammaproteobacteria</taxon>
        <taxon>Lysobacterales</taxon>
        <taxon>Rhodanobacteraceae</taxon>
        <taxon>Ahniella</taxon>
    </lineage>
</organism>
<keyword evidence="8" id="KW-1185">Reference proteome</keyword>
<dbReference type="AlphaFoldDB" id="A0A2P1PTZ7"/>
<proteinExistence type="predicted"/>
<dbReference type="PROSITE" id="PS00108">
    <property type="entry name" value="PROTEIN_KINASE_ST"/>
    <property type="match status" value="1"/>
</dbReference>
<reference evidence="7 8" key="2">
    <citation type="submission" date="2018-03" db="EMBL/GenBank/DDBJ databases">
        <authorList>
            <person name="Keele B.F."/>
        </authorList>
    </citation>
    <scope>NUCLEOTIDE SEQUENCE [LARGE SCALE GENOMIC DNA]</scope>
    <source>
        <strain evidence="7 8">D13</strain>
    </source>
</reference>
<dbReference type="GO" id="GO:0005524">
    <property type="term" value="F:ATP binding"/>
    <property type="evidence" value="ECO:0007669"/>
    <property type="project" value="UniProtKB-UniRule"/>
</dbReference>
<accession>A0A2P1PTZ7</accession>
<dbReference type="InterPro" id="IPR000719">
    <property type="entry name" value="Prot_kinase_dom"/>
</dbReference>
<evidence type="ECO:0000256" key="4">
    <source>
        <dbReference type="ARBA" id="ARBA00022840"/>
    </source>
</evidence>
<dbReference type="GO" id="GO:0004674">
    <property type="term" value="F:protein serine/threonine kinase activity"/>
    <property type="evidence" value="ECO:0007669"/>
    <property type="project" value="TreeGrafter"/>
</dbReference>
<dbReference type="Pfam" id="PF00069">
    <property type="entry name" value="Pkinase"/>
    <property type="match status" value="1"/>
</dbReference>
<evidence type="ECO:0000313" key="7">
    <source>
        <dbReference type="EMBL" id="AVP98317.1"/>
    </source>
</evidence>
<feature type="domain" description="Protein kinase" evidence="6">
    <location>
        <begin position="41"/>
        <end position="359"/>
    </location>
</feature>
<dbReference type="InterPro" id="IPR008271">
    <property type="entry name" value="Ser/Thr_kinase_AS"/>
</dbReference>
<dbReference type="PROSITE" id="PS50011">
    <property type="entry name" value="PROTEIN_KINASE_DOM"/>
    <property type="match status" value="1"/>
</dbReference>
<dbReference type="OrthoDB" id="9783151at2"/>
<dbReference type="CDD" id="cd14014">
    <property type="entry name" value="STKc_PknB_like"/>
    <property type="match status" value="1"/>
</dbReference>
<keyword evidence="4 5" id="KW-0067">ATP-binding</keyword>
<evidence type="ECO:0000256" key="2">
    <source>
        <dbReference type="ARBA" id="ARBA00022741"/>
    </source>
</evidence>
<keyword evidence="1" id="KW-0808">Transferase</keyword>
<evidence type="ECO:0000313" key="8">
    <source>
        <dbReference type="Proteomes" id="UP000241074"/>
    </source>
</evidence>
<name>A0A2P1PTZ7_9GAMM</name>
<dbReference type="Gene3D" id="3.30.200.20">
    <property type="entry name" value="Phosphorylase Kinase, domain 1"/>
    <property type="match status" value="1"/>
</dbReference>
<dbReference type="PANTHER" id="PTHR43289:SF34">
    <property type="entry name" value="SERINE_THREONINE-PROTEIN KINASE YBDM-RELATED"/>
    <property type="match status" value="1"/>
</dbReference>
<keyword evidence="2 5" id="KW-0547">Nucleotide-binding</keyword>
<dbReference type="EMBL" id="CP027860">
    <property type="protein sequence ID" value="AVP98317.1"/>
    <property type="molecule type" value="Genomic_DNA"/>
</dbReference>
<dbReference type="Gene3D" id="1.10.510.10">
    <property type="entry name" value="Transferase(Phosphotransferase) domain 1"/>
    <property type="match status" value="1"/>
</dbReference>
<dbReference type="SUPFAM" id="SSF56112">
    <property type="entry name" value="Protein kinase-like (PK-like)"/>
    <property type="match status" value="1"/>
</dbReference>
<evidence type="ECO:0000256" key="1">
    <source>
        <dbReference type="ARBA" id="ARBA00022679"/>
    </source>
</evidence>
<protein>
    <recommendedName>
        <fullName evidence="6">Protein kinase domain-containing protein</fullName>
    </recommendedName>
</protein>
<dbReference type="SMART" id="SM00220">
    <property type="entry name" value="S_TKc"/>
    <property type="match status" value="1"/>
</dbReference>
<dbReference type="RefSeq" id="WP_106892237.1">
    <property type="nucleotide sequence ID" value="NZ_CP027860.1"/>
</dbReference>
<dbReference type="PROSITE" id="PS00107">
    <property type="entry name" value="PROTEIN_KINASE_ATP"/>
    <property type="match status" value="1"/>
</dbReference>